<evidence type="ECO:0000256" key="4">
    <source>
        <dbReference type="ARBA" id="ARBA00022588"/>
    </source>
</evidence>
<dbReference type="SMART" id="SM00320">
    <property type="entry name" value="WD40"/>
    <property type="match status" value="3"/>
</dbReference>
<keyword evidence="5" id="KW-0677">Repeat</keyword>
<gene>
    <name evidence="10" type="ORF">ROHU_012708</name>
</gene>
<keyword evidence="6" id="KW-0391">Immunity</keyword>
<reference evidence="10 11" key="1">
    <citation type="submission" date="2018-03" db="EMBL/GenBank/DDBJ databases">
        <title>Draft genome sequence of Rohu Carp (Labeo rohita).</title>
        <authorList>
            <person name="Das P."/>
            <person name="Kushwaha B."/>
            <person name="Joshi C.G."/>
            <person name="Kumar D."/>
            <person name="Nagpure N.S."/>
            <person name="Sahoo L."/>
            <person name="Das S.P."/>
            <person name="Bit A."/>
            <person name="Patnaik S."/>
            <person name="Meher P.K."/>
            <person name="Jayasankar P."/>
            <person name="Koringa P.G."/>
            <person name="Patel N.V."/>
            <person name="Hinsu A.T."/>
            <person name="Kumar R."/>
            <person name="Pandey M."/>
            <person name="Agarwal S."/>
            <person name="Srivastava S."/>
            <person name="Singh M."/>
            <person name="Iquebal M.A."/>
            <person name="Jaiswal S."/>
            <person name="Angadi U.B."/>
            <person name="Kumar N."/>
            <person name="Raza M."/>
            <person name="Shah T.M."/>
            <person name="Rai A."/>
            <person name="Jena J.K."/>
        </authorList>
    </citation>
    <scope>NUCLEOTIDE SEQUENCE [LARGE SCALE GENOMIC DNA]</scope>
    <source>
        <strain evidence="10">DASCIFA01</strain>
        <tissue evidence="10">Testis</tissue>
    </source>
</reference>
<evidence type="ECO:0000259" key="9">
    <source>
        <dbReference type="PROSITE" id="PS50209"/>
    </source>
</evidence>
<dbReference type="InterPro" id="IPR001680">
    <property type="entry name" value="WD40_rpt"/>
</dbReference>
<dbReference type="SUPFAM" id="SSF50978">
    <property type="entry name" value="WD40 repeat-like"/>
    <property type="match status" value="1"/>
</dbReference>
<evidence type="ECO:0000256" key="1">
    <source>
        <dbReference type="ARBA" id="ARBA00004514"/>
    </source>
</evidence>
<proteinExistence type="evidence at protein level"/>
<dbReference type="PANTHER" id="PTHR19863">
    <property type="entry name" value="NEMITIN (NEURONAL ENRICHED MAP INTERACTING PROTEIN) HOMOLOG"/>
    <property type="match status" value="1"/>
</dbReference>
<dbReference type="PROSITE" id="PS50082">
    <property type="entry name" value="WD_REPEATS_2"/>
    <property type="match status" value="3"/>
</dbReference>
<comment type="caution">
    <text evidence="10">The sequence shown here is derived from an EMBL/GenBank/DDBJ whole genome shotgun (WGS) entry which is preliminary data.</text>
</comment>
<keyword evidence="12" id="KW-1267">Proteomics identification</keyword>
<keyword evidence="7" id="KW-0395">Inflammatory response</keyword>
<evidence type="ECO:0000256" key="5">
    <source>
        <dbReference type="ARBA" id="ARBA00022737"/>
    </source>
</evidence>
<dbReference type="InterPro" id="IPR019775">
    <property type="entry name" value="WD40_repeat_CS"/>
</dbReference>
<dbReference type="PROSITE" id="PS50209">
    <property type="entry name" value="CARD"/>
    <property type="match status" value="1"/>
</dbReference>
<dbReference type="GO" id="GO:0005829">
    <property type="term" value="C:cytosol"/>
    <property type="evidence" value="ECO:0007669"/>
    <property type="project" value="UniProtKB-SubCell"/>
</dbReference>
<dbReference type="PROSITE" id="PS00678">
    <property type="entry name" value="WD_REPEATS_1"/>
    <property type="match status" value="1"/>
</dbReference>
<evidence type="ECO:0007829" key="12">
    <source>
        <dbReference type="PeptideAtlas" id="A0A498LAM7"/>
    </source>
</evidence>
<dbReference type="Proteomes" id="UP000290572">
    <property type="component" value="Unassembled WGS sequence"/>
</dbReference>
<dbReference type="SUPFAM" id="SSF47986">
    <property type="entry name" value="DEATH domain"/>
    <property type="match status" value="1"/>
</dbReference>
<organism evidence="10 11">
    <name type="scientific">Labeo rohita</name>
    <name type="common">Indian major carp</name>
    <name type="synonym">Cyprinus rohita</name>
    <dbReference type="NCBI Taxonomy" id="84645"/>
    <lineage>
        <taxon>Eukaryota</taxon>
        <taxon>Metazoa</taxon>
        <taxon>Chordata</taxon>
        <taxon>Craniata</taxon>
        <taxon>Vertebrata</taxon>
        <taxon>Euteleostomi</taxon>
        <taxon>Actinopterygii</taxon>
        <taxon>Neopterygii</taxon>
        <taxon>Teleostei</taxon>
        <taxon>Ostariophysi</taxon>
        <taxon>Cypriniformes</taxon>
        <taxon>Cyprinidae</taxon>
        <taxon>Labeoninae</taxon>
        <taxon>Labeonini</taxon>
        <taxon>Labeo</taxon>
    </lineage>
</organism>
<keyword evidence="2" id="KW-0963">Cytoplasm</keyword>
<dbReference type="InterPro" id="IPR033516">
    <property type="entry name" value="CARD8/ASC/NALP1_CARD"/>
</dbReference>
<keyword evidence="3 8" id="KW-0853">WD repeat</keyword>
<evidence type="ECO:0000256" key="6">
    <source>
        <dbReference type="ARBA" id="ARBA00022859"/>
    </source>
</evidence>
<dbReference type="PANTHER" id="PTHR19863:SF5">
    <property type="entry name" value="WD REPEAT-CONTAINING PROTEIN 47"/>
    <property type="match status" value="1"/>
</dbReference>
<dbReference type="Pfam" id="PF00400">
    <property type="entry name" value="WD40"/>
    <property type="match status" value="3"/>
</dbReference>
<evidence type="ECO:0000256" key="7">
    <source>
        <dbReference type="ARBA" id="ARBA00023198"/>
    </source>
</evidence>
<feature type="repeat" description="WD" evidence="8">
    <location>
        <begin position="91"/>
        <end position="132"/>
    </location>
</feature>
<dbReference type="Gene3D" id="2.130.10.10">
    <property type="entry name" value="YVTN repeat-like/Quinoprotein amine dehydrogenase"/>
    <property type="match status" value="2"/>
</dbReference>
<evidence type="ECO:0000313" key="10">
    <source>
        <dbReference type="EMBL" id="RXN05299.1"/>
    </source>
</evidence>
<name>A0A498LAM7_LABRO</name>
<evidence type="ECO:0000256" key="2">
    <source>
        <dbReference type="ARBA" id="ARBA00022490"/>
    </source>
</evidence>
<dbReference type="EMBL" id="QBIY01013411">
    <property type="protein sequence ID" value="RXN05299.1"/>
    <property type="molecule type" value="Genomic_DNA"/>
</dbReference>
<evidence type="ECO:0000256" key="8">
    <source>
        <dbReference type="PROSITE-ProRule" id="PRU00221"/>
    </source>
</evidence>
<feature type="repeat" description="WD" evidence="8">
    <location>
        <begin position="46"/>
        <end position="86"/>
    </location>
</feature>
<dbReference type="GO" id="GO:0042981">
    <property type="term" value="P:regulation of apoptotic process"/>
    <property type="evidence" value="ECO:0007669"/>
    <property type="project" value="InterPro"/>
</dbReference>
<evidence type="ECO:0000256" key="3">
    <source>
        <dbReference type="ARBA" id="ARBA00022574"/>
    </source>
</evidence>
<accession>A0A498LAM7</accession>
<comment type="subcellular location">
    <subcellularLocation>
        <location evidence="1">Cytoplasm</location>
        <location evidence="1">Cytosol</location>
    </subcellularLocation>
</comment>
<dbReference type="InterPro" id="IPR011029">
    <property type="entry name" value="DEATH-like_dom_sf"/>
</dbReference>
<feature type="repeat" description="WD" evidence="8">
    <location>
        <begin position="133"/>
        <end position="174"/>
    </location>
</feature>
<keyword evidence="4" id="KW-0399">Innate immunity</keyword>
<dbReference type="InterPro" id="IPR001315">
    <property type="entry name" value="CARD"/>
</dbReference>
<dbReference type="Gene3D" id="1.10.533.10">
    <property type="entry name" value="Death Domain, Fas"/>
    <property type="match status" value="1"/>
</dbReference>
<dbReference type="InterPro" id="IPR040067">
    <property type="entry name" value="WDR47"/>
</dbReference>
<dbReference type="FunFam" id="1.10.533.10:FF:000013">
    <property type="entry name" value="Apoptosis-associated speck-like protein containing a CARD"/>
    <property type="match status" value="1"/>
</dbReference>
<dbReference type="InterPro" id="IPR036322">
    <property type="entry name" value="WD40_repeat_dom_sf"/>
</dbReference>
<evidence type="ECO:0000313" key="11">
    <source>
        <dbReference type="Proteomes" id="UP000290572"/>
    </source>
</evidence>
<dbReference type="STRING" id="84645.A0A498LAM7"/>
<dbReference type="GO" id="GO:0006954">
    <property type="term" value="P:inflammatory response"/>
    <property type="evidence" value="ECO:0007669"/>
    <property type="project" value="UniProtKB-KW"/>
</dbReference>
<dbReference type="AlphaFoldDB" id="A0A498LAM7"/>
<dbReference type="InterPro" id="IPR015943">
    <property type="entry name" value="WD40/YVTN_repeat-like_dom_sf"/>
</dbReference>
<feature type="domain" description="CARD" evidence="9">
    <location>
        <begin position="164"/>
        <end position="254"/>
    </location>
</feature>
<protein>
    <submittedName>
        <fullName evidence="10">WD repeat-containing 47-like protein</fullName>
    </submittedName>
</protein>
<dbReference type="GO" id="GO:0045087">
    <property type="term" value="P:innate immune response"/>
    <property type="evidence" value="ECO:0007669"/>
    <property type="project" value="UniProtKB-KW"/>
</dbReference>
<sequence length="277" mass="30339">MHDGTIRDLAFMEGPESGGAILISAGAGDCNIYTTDCQRGQGLHALSGHTGHILSLYTWGGWMIASGSQDKTVRFWDLRVPSCVRVVGTAFHGAGSPVASVAVDPSGRLLATGQEDSSCMLYDIRGGRMVQTYRPHSSDVRSVRFSPGAHYLLTGSYDTKVIVTDLQEAQFVDGNYAALIQRVTSVMAIADELKNKKMIHDEIYSEIRAEQTNQGKMRKLFDALNAGGNIVKTHFYYALKNHEPHLFTDLGGKTLMVSGAERMDYVDGMQEDELQLK</sequence>
<dbReference type="CDD" id="cd08330">
    <property type="entry name" value="CARD_ASC_NALP1"/>
    <property type="match status" value="1"/>
</dbReference>
<dbReference type="Pfam" id="PF00619">
    <property type="entry name" value="CARD"/>
    <property type="match status" value="1"/>
</dbReference>
<keyword evidence="11" id="KW-1185">Reference proteome</keyword>